<reference evidence="2 5" key="2">
    <citation type="submission" date="2018-01" db="EMBL/GenBank/DDBJ databases">
        <title>Complete genome sequence of Caulobacter flavus RHGG3.</title>
        <authorList>
            <person name="Yang E."/>
        </authorList>
    </citation>
    <scope>NUCLEOTIDE SEQUENCE [LARGE SCALE GENOMIC DNA]</scope>
    <source>
        <strain evidence="2 5">RHGG3</strain>
    </source>
</reference>
<dbReference type="EMBL" id="PJRQ01000002">
    <property type="protein sequence ID" value="PLR21591.1"/>
    <property type="molecule type" value="Genomic_DNA"/>
</dbReference>
<accession>A0A2N5D6C9</accession>
<dbReference type="RefSeq" id="WP_101711195.1">
    <property type="nucleotide sequence ID" value="NZ_CP026100.1"/>
</dbReference>
<organism evidence="3 4">
    <name type="scientific">Caulobacter flavus</name>
    <dbReference type="NCBI Taxonomy" id="1679497"/>
    <lineage>
        <taxon>Bacteria</taxon>
        <taxon>Pseudomonadati</taxon>
        <taxon>Pseudomonadota</taxon>
        <taxon>Alphaproteobacteria</taxon>
        <taxon>Caulobacterales</taxon>
        <taxon>Caulobacteraceae</taxon>
        <taxon>Caulobacter</taxon>
    </lineage>
</organism>
<dbReference type="InterPro" id="IPR036291">
    <property type="entry name" value="NAD(P)-bd_dom_sf"/>
</dbReference>
<evidence type="ECO:0000313" key="2">
    <source>
        <dbReference type="EMBL" id="AYV49475.1"/>
    </source>
</evidence>
<dbReference type="SUPFAM" id="SSF51735">
    <property type="entry name" value="NAD(P)-binding Rossmann-fold domains"/>
    <property type="match status" value="1"/>
</dbReference>
<dbReference type="GO" id="GO:0044877">
    <property type="term" value="F:protein-containing complex binding"/>
    <property type="evidence" value="ECO:0007669"/>
    <property type="project" value="TreeGrafter"/>
</dbReference>
<reference evidence="3 4" key="1">
    <citation type="submission" date="2017-12" db="EMBL/GenBank/DDBJ databases">
        <title>The genome sequence of Caulobacter flavus CGMCC1 15093.</title>
        <authorList>
            <person name="Gao J."/>
            <person name="Mao X."/>
            <person name="Sun J."/>
        </authorList>
    </citation>
    <scope>NUCLEOTIDE SEQUENCE [LARGE SCALE GENOMIC DNA]</scope>
    <source>
        <strain evidence="3 4">CGMCC1 15093</strain>
    </source>
</reference>
<protein>
    <submittedName>
        <fullName evidence="3">Complex I NDUFA9 subunit family protein</fullName>
    </submittedName>
</protein>
<keyword evidence="5" id="KW-1185">Reference proteome</keyword>
<gene>
    <name evidence="2" type="ORF">C1707_06690</name>
    <name evidence="3" type="ORF">CFHF_00655</name>
</gene>
<proteinExistence type="predicted"/>
<dbReference type="OrthoDB" id="9776313at2"/>
<evidence type="ECO:0000259" key="1">
    <source>
        <dbReference type="Pfam" id="PF01370"/>
    </source>
</evidence>
<feature type="domain" description="NAD-dependent epimerase/dehydratase" evidence="1">
    <location>
        <begin position="5"/>
        <end position="214"/>
    </location>
</feature>
<dbReference type="KEGG" id="cfh:C1707_06690"/>
<dbReference type="PANTHER" id="PTHR12126">
    <property type="entry name" value="NADH-UBIQUINONE OXIDOREDUCTASE 39 KDA SUBUNIT-RELATED"/>
    <property type="match status" value="1"/>
</dbReference>
<dbReference type="FunFam" id="3.40.50.720:FF:000702">
    <property type="entry name" value="NADH dehydrogenase (Ubiquinone)"/>
    <property type="match status" value="1"/>
</dbReference>
<dbReference type="PANTHER" id="PTHR12126:SF11">
    <property type="entry name" value="NADH DEHYDROGENASE [UBIQUINONE] 1 ALPHA SUBCOMPLEX SUBUNIT 9, MITOCHONDRIAL"/>
    <property type="match status" value="1"/>
</dbReference>
<sequence length="323" mass="33466">MQGLVTVFGGSGFVGSQVVRALAKSGYRVRVAVRQPNLAYRMRMLGDVGQIEVIQANVRNAPSVARALEGAEAAVNLVGVLWESGRQQFQSLHAMGAKTVAEQAAAAGVKRLVQVSAIGADADSDAKYARTKAEGEAAVRAAFPTATIVRPSIVFGQDDKFFNKFGQMAASAPALPLVGGGATKFQPVFVGDVAAAIAKIIATPGAEGQTFELGGPTVYTFKELLELVLTETGRARVLAPLPWPLAGLVGKLGDIQASILPLDPPLTTDQVALLKAGDNVVAPGAKGLADLGVIPTAVEAVVPSYLYRYRKGGQYAPTPAGAF</sequence>
<evidence type="ECO:0000313" key="4">
    <source>
        <dbReference type="Proteomes" id="UP000234483"/>
    </source>
</evidence>
<evidence type="ECO:0000313" key="5">
    <source>
        <dbReference type="Proteomes" id="UP000281192"/>
    </source>
</evidence>
<dbReference type="Gene3D" id="3.40.50.720">
    <property type="entry name" value="NAD(P)-binding Rossmann-like Domain"/>
    <property type="match status" value="1"/>
</dbReference>
<dbReference type="Proteomes" id="UP000234483">
    <property type="component" value="Unassembled WGS sequence"/>
</dbReference>
<evidence type="ECO:0000313" key="3">
    <source>
        <dbReference type="EMBL" id="PLR21591.1"/>
    </source>
</evidence>
<dbReference type="AlphaFoldDB" id="A0A2N5D6C9"/>
<dbReference type="EMBL" id="CP026100">
    <property type="protein sequence ID" value="AYV49475.1"/>
    <property type="molecule type" value="Genomic_DNA"/>
</dbReference>
<name>A0A2N5D6C9_9CAUL</name>
<dbReference type="Proteomes" id="UP000281192">
    <property type="component" value="Chromosome"/>
</dbReference>
<dbReference type="CDD" id="cd05271">
    <property type="entry name" value="NDUFA9_like_SDR_a"/>
    <property type="match status" value="1"/>
</dbReference>
<dbReference type="InterPro" id="IPR001509">
    <property type="entry name" value="Epimerase_deHydtase"/>
</dbReference>
<dbReference type="Pfam" id="PF01370">
    <property type="entry name" value="Epimerase"/>
    <property type="match status" value="1"/>
</dbReference>
<dbReference type="InterPro" id="IPR051207">
    <property type="entry name" value="ComplexI_NDUFA9_subunit"/>
</dbReference>